<comment type="caution">
    <text evidence="2">The sequence shown here is derived from an EMBL/GenBank/DDBJ whole genome shotgun (WGS) entry which is preliminary data.</text>
</comment>
<dbReference type="EMBL" id="JAPEUY010000001">
    <property type="protein sequence ID" value="KAJ4377632.1"/>
    <property type="molecule type" value="Genomic_DNA"/>
</dbReference>
<gene>
    <name evidence="2" type="ORF">N0V83_000460</name>
</gene>
<dbReference type="Proteomes" id="UP001140560">
    <property type="component" value="Unassembled WGS sequence"/>
</dbReference>
<evidence type="ECO:0000256" key="1">
    <source>
        <dbReference type="SAM" id="MobiDB-lite"/>
    </source>
</evidence>
<accession>A0A9W9CS13</accession>
<dbReference type="PANTHER" id="PTHR37540">
    <property type="entry name" value="TRANSCRIPTION FACTOR (ACR-2), PUTATIVE-RELATED-RELATED"/>
    <property type="match status" value="1"/>
</dbReference>
<feature type="compositionally biased region" description="Polar residues" evidence="1">
    <location>
        <begin position="1"/>
        <end position="13"/>
    </location>
</feature>
<organism evidence="2 3">
    <name type="scientific">Neocucurbitaria cava</name>
    <dbReference type="NCBI Taxonomy" id="798079"/>
    <lineage>
        <taxon>Eukaryota</taxon>
        <taxon>Fungi</taxon>
        <taxon>Dikarya</taxon>
        <taxon>Ascomycota</taxon>
        <taxon>Pezizomycotina</taxon>
        <taxon>Dothideomycetes</taxon>
        <taxon>Pleosporomycetidae</taxon>
        <taxon>Pleosporales</taxon>
        <taxon>Pleosporineae</taxon>
        <taxon>Cucurbitariaceae</taxon>
        <taxon>Neocucurbitaria</taxon>
    </lineage>
</organism>
<reference evidence="2" key="1">
    <citation type="submission" date="2022-10" db="EMBL/GenBank/DDBJ databases">
        <title>Tapping the CABI collections for fungal endophytes: first genome assemblies for Collariella, Neodidymelliopsis, Ascochyta clinopodiicola, Didymella pomorum, Didymosphaeria variabile, Neocosmospora piperis and Neocucurbitaria cava.</title>
        <authorList>
            <person name="Hill R."/>
        </authorList>
    </citation>
    <scope>NUCLEOTIDE SEQUENCE</scope>
    <source>
        <strain evidence="2">IMI 356814</strain>
    </source>
</reference>
<dbReference type="OrthoDB" id="5386330at2759"/>
<dbReference type="AlphaFoldDB" id="A0A9W9CS13"/>
<protein>
    <submittedName>
        <fullName evidence="2">Uncharacterized protein</fullName>
    </submittedName>
</protein>
<proteinExistence type="predicted"/>
<feature type="region of interest" description="Disordered" evidence="1">
    <location>
        <begin position="1"/>
        <end position="38"/>
    </location>
</feature>
<name>A0A9W9CS13_9PLEO</name>
<dbReference type="PANTHER" id="PTHR37540:SF5">
    <property type="entry name" value="TRANSCRIPTION FACTOR DOMAIN-CONTAINING PROTEIN"/>
    <property type="match status" value="1"/>
</dbReference>
<evidence type="ECO:0000313" key="2">
    <source>
        <dbReference type="EMBL" id="KAJ4377632.1"/>
    </source>
</evidence>
<sequence>MLAQQTKGPESNGDNGGRSLPPSRKEKRPKTFMFIDSSNGGINAKPDRVVRSFVMKSARNKKPWSTRPRNPKTDTLTIVEATTPRLLPIDPHRSSEVAATDWVAACIQSPIGAPFIYAVLTSSARATSLDSEVYKWRAIAEVNRLLTDSHKNTDDTTIATVLMLLALEEADLADPRKKGDERRCSVRVKEAHLNGLKTMIGQRGGLAALGQNRYPGLFDIVSTITVFISDLTAWYETGICPVDSFELQKHASLLMYRLFDWHEQHTNNQNEETRQVDESICLALLIFIVNATEPNAFSFGSRLSKTVNKLHLALERVPLHHWSHAPDMLLWTLTMGALGAKTLPRGSRASTSTGPELSFFMQLSPAAVSDRSFKLASMNLQLLLDKLKSCLWMPSIFDERLKRLWVSMGLCKPEVVDVEDTSSSSEGEREQLVDDEYALGQSTTMRFFKLEGKKRVKREPPV</sequence>
<evidence type="ECO:0000313" key="3">
    <source>
        <dbReference type="Proteomes" id="UP001140560"/>
    </source>
</evidence>
<keyword evidence="3" id="KW-1185">Reference proteome</keyword>